<evidence type="ECO:0000256" key="13">
    <source>
        <dbReference type="ARBA" id="ARBA00022741"/>
    </source>
</evidence>
<feature type="domain" description="3-dehydroquinate synthase C-terminal" evidence="21">
    <location>
        <begin position="170"/>
        <end position="310"/>
    </location>
</feature>
<dbReference type="Pfam" id="PF24621">
    <property type="entry name" value="DHQS_C"/>
    <property type="match status" value="1"/>
</dbReference>
<dbReference type="PIRSF" id="PIRSF001455">
    <property type="entry name" value="DHQ_synth"/>
    <property type="match status" value="1"/>
</dbReference>
<comment type="catalytic activity">
    <reaction evidence="1">
        <text>7-phospho-2-dehydro-3-deoxy-D-arabino-heptonate = 3-dehydroquinate + phosphate</text>
        <dbReference type="Rhea" id="RHEA:21968"/>
        <dbReference type="ChEBI" id="CHEBI:32364"/>
        <dbReference type="ChEBI" id="CHEBI:43474"/>
        <dbReference type="ChEBI" id="CHEBI:58394"/>
        <dbReference type="EC" id="4.2.3.4"/>
    </reaction>
</comment>
<evidence type="ECO:0000256" key="11">
    <source>
        <dbReference type="ARBA" id="ARBA00022605"/>
    </source>
</evidence>
<dbReference type="EC" id="4.2.3.4" evidence="8 19"/>
<comment type="similarity">
    <text evidence="7">Belongs to the sugar phosphate cyclases superfamily. Dehydroquinate synthase family.</text>
</comment>
<dbReference type="InterPro" id="IPR030960">
    <property type="entry name" value="DHQS/DOIS_N"/>
</dbReference>
<evidence type="ECO:0000256" key="17">
    <source>
        <dbReference type="ARBA" id="ARBA00023239"/>
    </source>
</evidence>
<dbReference type="CDD" id="cd08195">
    <property type="entry name" value="DHQS"/>
    <property type="match status" value="1"/>
</dbReference>
<reference evidence="22" key="1">
    <citation type="submission" date="2020-05" db="EMBL/GenBank/DDBJ databases">
        <title>Genomic Encyclopedia of Type Strains, Phase IV (KMG-V): Genome sequencing to study the core and pangenomes of soil and plant-associated prokaryotes.</title>
        <authorList>
            <person name="Whitman W."/>
        </authorList>
    </citation>
    <scope>NUCLEOTIDE SEQUENCE</scope>
    <source>
        <strain evidence="22">16F</strain>
    </source>
</reference>
<evidence type="ECO:0000256" key="6">
    <source>
        <dbReference type="ARBA" id="ARBA00004661"/>
    </source>
</evidence>
<dbReference type="Gene3D" id="3.40.50.1970">
    <property type="match status" value="1"/>
</dbReference>
<dbReference type="GO" id="GO:0008652">
    <property type="term" value="P:amino acid biosynthetic process"/>
    <property type="evidence" value="ECO:0007669"/>
    <property type="project" value="UniProtKB-KW"/>
</dbReference>
<evidence type="ECO:0000259" key="21">
    <source>
        <dbReference type="Pfam" id="PF24621"/>
    </source>
</evidence>
<dbReference type="RefSeq" id="WP_173778183.1">
    <property type="nucleotide sequence ID" value="NZ_JABSNO010000003.1"/>
</dbReference>
<proteinExistence type="inferred from homology"/>
<evidence type="ECO:0000256" key="9">
    <source>
        <dbReference type="ARBA" id="ARBA00017684"/>
    </source>
</evidence>
<keyword evidence="11" id="KW-0028">Amino-acid biosynthesis</keyword>
<evidence type="ECO:0000256" key="2">
    <source>
        <dbReference type="ARBA" id="ARBA00001911"/>
    </source>
</evidence>
<keyword evidence="12" id="KW-0479">Metal-binding</keyword>
<dbReference type="GO" id="GO:0003856">
    <property type="term" value="F:3-dehydroquinate synthase activity"/>
    <property type="evidence" value="ECO:0007669"/>
    <property type="project" value="UniProtKB-UniRule"/>
</dbReference>
<dbReference type="InterPro" id="IPR050071">
    <property type="entry name" value="Dehydroquinate_synthase"/>
</dbReference>
<comment type="cofactor">
    <cofactor evidence="3">
        <name>Co(2+)</name>
        <dbReference type="ChEBI" id="CHEBI:48828"/>
    </cofactor>
</comment>
<keyword evidence="23" id="KW-1185">Reference proteome</keyword>
<evidence type="ECO:0000256" key="4">
    <source>
        <dbReference type="ARBA" id="ARBA00003485"/>
    </source>
</evidence>
<dbReference type="InterPro" id="IPR056179">
    <property type="entry name" value="DHQS_C"/>
</dbReference>
<dbReference type="PANTHER" id="PTHR43622">
    <property type="entry name" value="3-DEHYDROQUINATE SYNTHASE"/>
    <property type="match status" value="1"/>
</dbReference>
<comment type="function">
    <text evidence="4">Catalyzes the conversion of 3-deoxy-D-arabino-heptulosonate 7-phosphate (DAHP) to dehydroquinate (DHQ).</text>
</comment>
<comment type="cofactor">
    <cofactor evidence="2">
        <name>NAD(+)</name>
        <dbReference type="ChEBI" id="CHEBI:57540"/>
    </cofactor>
</comment>
<keyword evidence="10" id="KW-0963">Cytoplasm</keyword>
<evidence type="ECO:0000259" key="20">
    <source>
        <dbReference type="Pfam" id="PF01761"/>
    </source>
</evidence>
<dbReference type="Gene3D" id="1.20.1090.10">
    <property type="entry name" value="Dehydroquinate synthase-like - alpha domain"/>
    <property type="match status" value="1"/>
</dbReference>
<evidence type="ECO:0000313" key="22">
    <source>
        <dbReference type="EMBL" id="NRS91559.1"/>
    </source>
</evidence>
<dbReference type="EMBL" id="JABSNO010000003">
    <property type="protein sequence ID" value="NRS91559.1"/>
    <property type="molecule type" value="Genomic_DNA"/>
</dbReference>
<protein>
    <recommendedName>
        <fullName evidence="9 19">3-dehydroquinate synthase</fullName>
        <ecNumber evidence="8 19">4.2.3.4</ecNumber>
    </recommendedName>
</protein>
<keyword evidence="17 22" id="KW-0456">Lyase</keyword>
<comment type="pathway">
    <text evidence="6">Metabolic intermediate biosynthesis; chorismate biosynthesis; chorismate from D-erythrose 4-phosphate and phosphoenolpyruvate: step 2/7.</text>
</comment>
<dbReference type="InterPro" id="IPR030963">
    <property type="entry name" value="DHQ_synth_fam"/>
</dbReference>
<keyword evidence="14" id="KW-0862">Zinc</keyword>
<keyword evidence="16" id="KW-0057">Aromatic amino acid biosynthesis</keyword>
<organism evidence="22 23">
    <name type="scientific">Frigoriflavimonas asaccharolytica</name>
    <dbReference type="NCBI Taxonomy" id="2735899"/>
    <lineage>
        <taxon>Bacteria</taxon>
        <taxon>Pseudomonadati</taxon>
        <taxon>Bacteroidota</taxon>
        <taxon>Flavobacteriia</taxon>
        <taxon>Flavobacteriales</taxon>
        <taxon>Weeksellaceae</taxon>
        <taxon>Frigoriflavimonas</taxon>
    </lineage>
</organism>
<accession>A0A8J8G8R2</accession>
<evidence type="ECO:0000256" key="15">
    <source>
        <dbReference type="ARBA" id="ARBA00023027"/>
    </source>
</evidence>
<dbReference type="GO" id="GO:0009423">
    <property type="term" value="P:chorismate biosynthetic process"/>
    <property type="evidence" value="ECO:0007669"/>
    <property type="project" value="UniProtKB-UniRule"/>
</dbReference>
<evidence type="ECO:0000256" key="10">
    <source>
        <dbReference type="ARBA" id="ARBA00022490"/>
    </source>
</evidence>
<name>A0A8J8G8R2_9FLAO</name>
<comment type="caution">
    <text evidence="22">The sequence shown here is derived from an EMBL/GenBank/DDBJ whole genome shotgun (WGS) entry which is preliminary data.</text>
</comment>
<evidence type="ECO:0000256" key="7">
    <source>
        <dbReference type="ARBA" id="ARBA00005412"/>
    </source>
</evidence>
<evidence type="ECO:0000256" key="3">
    <source>
        <dbReference type="ARBA" id="ARBA00001941"/>
    </source>
</evidence>
<keyword evidence="15" id="KW-0520">NAD</keyword>
<evidence type="ECO:0000256" key="19">
    <source>
        <dbReference type="NCBIfam" id="TIGR01357"/>
    </source>
</evidence>
<sequence length="346" mass="38807">METKIQFLSEDFQELNSYLEEKSPSILFIIVDENTHEHCLPILLSDLEIDIPFEIIELESGEENKTLETVCNLLTVFAEFEADRNALVINLGGGVITDLGGFAASIYKRGIDFINIPTSLLGMCDASIGGKTGVDLESLKNLVGTFALADSVFANPNFLKTLPQKELISGFAEMLKHGLVDSKNHWENLIQIEEITVDSISAYIKESMMIKQNIINQDFHEKNIRKILNFGHTIGHAVESLFLRSGNPISHGEAVAIGMICETRLSYLENLIDLELSNHIIDKIFNYFPKKNLNFVIDDILALMKNDKKNKNSKVMFSLITSVGNCSYNVECAEKNIKNSIEFYSK</sequence>
<dbReference type="Pfam" id="PF01761">
    <property type="entry name" value="DHQ_synthase"/>
    <property type="match status" value="1"/>
</dbReference>
<evidence type="ECO:0000256" key="1">
    <source>
        <dbReference type="ARBA" id="ARBA00001393"/>
    </source>
</evidence>
<evidence type="ECO:0000313" key="23">
    <source>
        <dbReference type="Proteomes" id="UP000610746"/>
    </source>
</evidence>
<dbReference type="Proteomes" id="UP000610746">
    <property type="component" value="Unassembled WGS sequence"/>
</dbReference>
<keyword evidence="13" id="KW-0547">Nucleotide-binding</keyword>
<dbReference type="InterPro" id="IPR016037">
    <property type="entry name" value="DHQ_synth_AroB"/>
</dbReference>
<comment type="subcellular location">
    <subcellularLocation>
        <location evidence="5">Cytoplasm</location>
    </subcellularLocation>
</comment>
<dbReference type="GO" id="GO:0005737">
    <property type="term" value="C:cytoplasm"/>
    <property type="evidence" value="ECO:0007669"/>
    <property type="project" value="UniProtKB-SubCell"/>
</dbReference>
<feature type="domain" description="3-dehydroquinate synthase N-terminal" evidence="20">
    <location>
        <begin position="56"/>
        <end position="168"/>
    </location>
</feature>
<dbReference type="SUPFAM" id="SSF56796">
    <property type="entry name" value="Dehydroquinate synthase-like"/>
    <property type="match status" value="1"/>
</dbReference>
<evidence type="ECO:0000256" key="18">
    <source>
        <dbReference type="ARBA" id="ARBA00023285"/>
    </source>
</evidence>
<dbReference type="GO" id="GO:0009073">
    <property type="term" value="P:aromatic amino acid family biosynthetic process"/>
    <property type="evidence" value="ECO:0007669"/>
    <property type="project" value="UniProtKB-KW"/>
</dbReference>
<evidence type="ECO:0000256" key="14">
    <source>
        <dbReference type="ARBA" id="ARBA00022833"/>
    </source>
</evidence>
<evidence type="ECO:0000256" key="5">
    <source>
        <dbReference type="ARBA" id="ARBA00004496"/>
    </source>
</evidence>
<dbReference type="GO" id="GO:0046872">
    <property type="term" value="F:metal ion binding"/>
    <property type="evidence" value="ECO:0007669"/>
    <property type="project" value="UniProtKB-KW"/>
</dbReference>
<dbReference type="AlphaFoldDB" id="A0A8J8G8R2"/>
<keyword evidence="18" id="KW-0170">Cobalt</keyword>
<evidence type="ECO:0000256" key="8">
    <source>
        <dbReference type="ARBA" id="ARBA00013031"/>
    </source>
</evidence>
<dbReference type="PANTHER" id="PTHR43622:SF7">
    <property type="entry name" value="3-DEHYDROQUINATE SYNTHASE, CHLOROPLASTIC"/>
    <property type="match status" value="1"/>
</dbReference>
<dbReference type="NCBIfam" id="TIGR01357">
    <property type="entry name" value="aroB"/>
    <property type="match status" value="1"/>
</dbReference>
<evidence type="ECO:0000256" key="12">
    <source>
        <dbReference type="ARBA" id="ARBA00022723"/>
    </source>
</evidence>
<gene>
    <name evidence="22" type="ORF">HNQ03_000626</name>
</gene>
<dbReference type="GO" id="GO:0000166">
    <property type="term" value="F:nucleotide binding"/>
    <property type="evidence" value="ECO:0007669"/>
    <property type="project" value="UniProtKB-KW"/>
</dbReference>
<evidence type="ECO:0000256" key="16">
    <source>
        <dbReference type="ARBA" id="ARBA00023141"/>
    </source>
</evidence>